<organism evidence="2 3">
    <name type="scientific">Cucurbita maxima</name>
    <name type="common">Pumpkin</name>
    <name type="synonym">Winter squash</name>
    <dbReference type="NCBI Taxonomy" id="3661"/>
    <lineage>
        <taxon>Eukaryota</taxon>
        <taxon>Viridiplantae</taxon>
        <taxon>Streptophyta</taxon>
        <taxon>Embryophyta</taxon>
        <taxon>Tracheophyta</taxon>
        <taxon>Spermatophyta</taxon>
        <taxon>Magnoliopsida</taxon>
        <taxon>eudicotyledons</taxon>
        <taxon>Gunneridae</taxon>
        <taxon>Pentapetalae</taxon>
        <taxon>rosids</taxon>
        <taxon>fabids</taxon>
        <taxon>Cucurbitales</taxon>
        <taxon>Cucurbitaceae</taxon>
        <taxon>Cucurbiteae</taxon>
        <taxon>Cucurbita</taxon>
    </lineage>
</organism>
<feature type="region of interest" description="Disordered" evidence="1">
    <location>
        <begin position="1"/>
        <end position="22"/>
    </location>
</feature>
<feature type="compositionally biased region" description="Basic residues" evidence="1">
    <location>
        <begin position="1"/>
        <end position="11"/>
    </location>
</feature>
<dbReference type="InterPro" id="IPR053234">
    <property type="entry name" value="RPM1_Interactor"/>
</dbReference>
<reference evidence="3" key="1">
    <citation type="submission" date="2025-08" db="UniProtKB">
        <authorList>
            <consortium name="RefSeq"/>
        </authorList>
    </citation>
    <scope>IDENTIFICATION</scope>
    <source>
        <tissue evidence="3">Young leaves</tissue>
    </source>
</reference>
<gene>
    <name evidence="3" type="primary">LOC111482692</name>
</gene>
<dbReference type="RefSeq" id="XP_022984372.1">
    <property type="nucleotide sequence ID" value="XM_023128604.1"/>
</dbReference>
<dbReference type="AlphaFoldDB" id="A0A6J1J202"/>
<sequence>MKGAKKQRRLNSKSNRMQKEEDNEPLRPILCVKNINKLDLKRFDAMDKCYLLDFDPFHSLNQTLSHSDSDSDVSLVAEKGQVACRDYPHARYLCLKSPFPTTPHQTYCEMCYCYVCDAIAPCDHWTSHCHADQLWKRERRSNSNNNHTPPPFL</sequence>
<evidence type="ECO:0000256" key="1">
    <source>
        <dbReference type="SAM" id="MobiDB-lite"/>
    </source>
</evidence>
<name>A0A6J1J202_CUCMA</name>
<evidence type="ECO:0000313" key="3">
    <source>
        <dbReference type="RefSeq" id="XP_022984372.1"/>
    </source>
</evidence>
<dbReference type="GeneID" id="111482692"/>
<keyword evidence="2" id="KW-1185">Reference proteome</keyword>
<evidence type="ECO:0000313" key="2">
    <source>
        <dbReference type="Proteomes" id="UP000504608"/>
    </source>
</evidence>
<dbReference type="PANTHER" id="PTHR33443">
    <property type="entry name" value="ZGC:112980"/>
    <property type="match status" value="1"/>
</dbReference>
<dbReference type="OrthoDB" id="266020at2759"/>
<dbReference type="PANTHER" id="PTHR33443:SF30">
    <property type="entry name" value="SARCOSINE DEHYDROGENASE-2C PROTEIN"/>
    <property type="match status" value="1"/>
</dbReference>
<accession>A0A6J1J202</accession>
<dbReference type="KEGG" id="cmax:111482692"/>
<protein>
    <submittedName>
        <fullName evidence="3">Uncharacterized protein LOC111482692</fullName>
    </submittedName>
</protein>
<proteinExistence type="predicted"/>
<dbReference type="Proteomes" id="UP000504608">
    <property type="component" value="Unplaced"/>
</dbReference>